<dbReference type="Pfam" id="PF00535">
    <property type="entry name" value="Glycos_transf_2"/>
    <property type="match status" value="1"/>
</dbReference>
<evidence type="ECO:0000313" key="2">
    <source>
        <dbReference type="EMBL" id="XDV68653.1"/>
    </source>
</evidence>
<dbReference type="InterPro" id="IPR001173">
    <property type="entry name" value="Glyco_trans_2-like"/>
</dbReference>
<dbReference type="EMBL" id="CP165727">
    <property type="protein sequence ID" value="XDV68653.1"/>
    <property type="molecule type" value="Genomic_DNA"/>
</dbReference>
<dbReference type="InterPro" id="IPR029044">
    <property type="entry name" value="Nucleotide-diphossugar_trans"/>
</dbReference>
<evidence type="ECO:0000259" key="1">
    <source>
        <dbReference type="Pfam" id="PF00535"/>
    </source>
</evidence>
<dbReference type="PANTHER" id="PTHR43685:SF2">
    <property type="entry name" value="GLYCOSYLTRANSFERASE 2-LIKE DOMAIN-CONTAINING PROTEIN"/>
    <property type="match status" value="1"/>
</dbReference>
<dbReference type="RefSeq" id="WP_369780145.1">
    <property type="nucleotide sequence ID" value="NZ_CP165727.1"/>
</dbReference>
<proteinExistence type="predicted"/>
<dbReference type="AlphaFoldDB" id="A0AB39YF51"/>
<sequence length="319" mass="35620">MIIPTRDRPGPLHRALRSLARQTYRRFEVVIVRDGGAPIEQVVGRWQREMPITLIDTGNRHGVSHARNLALAAAHGDHVAFLDDDDVFLPHHLQAAVDALRTGRADAVYGQALISPTWIEDLPRSPGGLPRKDYAFDPVFLGIANTIHTGSLVTRNPASTRVRFDETMHHCEDWDFLLALHHTAGYQLASLDDVTCVYHQVPRPGAVTTAYQTSPTPFTRARATVYRRWPVTEDRAEAYREWFRSFDQRLDTRIALGLPVPLYVYERAVRGLHTAFTARRGPDPALLDRLLPSTAASWPVQSSDTVPISALTGGEHAAH</sequence>
<feature type="domain" description="Glycosyltransferase 2-like" evidence="1">
    <location>
        <begin position="2"/>
        <end position="113"/>
    </location>
</feature>
<organism evidence="2">
    <name type="scientific">Streptomyces sp. R33</name>
    <dbReference type="NCBI Taxonomy" id="3238629"/>
    <lineage>
        <taxon>Bacteria</taxon>
        <taxon>Bacillati</taxon>
        <taxon>Actinomycetota</taxon>
        <taxon>Actinomycetes</taxon>
        <taxon>Kitasatosporales</taxon>
        <taxon>Streptomycetaceae</taxon>
        <taxon>Streptomyces</taxon>
    </lineage>
</organism>
<dbReference type="Gene3D" id="3.90.550.10">
    <property type="entry name" value="Spore Coat Polysaccharide Biosynthesis Protein SpsA, Chain A"/>
    <property type="match status" value="1"/>
</dbReference>
<accession>A0AB39YF51</accession>
<gene>
    <name evidence="2" type="ORF">AB5J51_40175</name>
</gene>
<protein>
    <submittedName>
        <fullName evidence="2">Glycosyltransferase family 2 protein</fullName>
    </submittedName>
</protein>
<reference evidence="2" key="1">
    <citation type="submission" date="2024-08" db="EMBL/GenBank/DDBJ databases">
        <authorList>
            <person name="Yu S.T."/>
        </authorList>
    </citation>
    <scope>NUCLEOTIDE SEQUENCE</scope>
    <source>
        <strain evidence="2">R33</strain>
    </source>
</reference>
<dbReference type="PANTHER" id="PTHR43685">
    <property type="entry name" value="GLYCOSYLTRANSFERASE"/>
    <property type="match status" value="1"/>
</dbReference>
<dbReference type="SUPFAM" id="SSF53448">
    <property type="entry name" value="Nucleotide-diphospho-sugar transferases"/>
    <property type="match status" value="1"/>
</dbReference>
<dbReference type="InterPro" id="IPR050834">
    <property type="entry name" value="Glycosyltransf_2"/>
</dbReference>
<dbReference type="CDD" id="cd00761">
    <property type="entry name" value="Glyco_tranf_GTA_type"/>
    <property type="match status" value="1"/>
</dbReference>
<name>A0AB39YF51_9ACTN</name>